<keyword evidence="2" id="KW-1185">Reference proteome</keyword>
<sequence>HYSLAKSVSFNSYTSSASFSYLDNEELRSAWLQGVQQGVRLANEVAELFGLTYQLLTAAPRSINDTNPSMNATNSSLFDSSTGFNSSIRFGADRPLTHVVDAAGKLDRLTEKRRSNVLRIADELHRLLRALMLSEATDSGRLTESPICLLNPCSASAPLTFITLGANASASFAPSFPAAQPTQSAIGAEASSEYSPSVSLSTKMSRQMSAETPFHPGAVALTAVGSRLENLLHNDSLLTMIRTKARQIHSLLDLDIQTLTDSMTTLSF</sequence>
<dbReference type="AlphaFoldDB" id="A0A3S5CQ47"/>
<dbReference type="EMBL" id="CAAALY010086099">
    <property type="protein sequence ID" value="VEL27281.1"/>
    <property type="molecule type" value="Genomic_DNA"/>
</dbReference>
<dbReference type="Proteomes" id="UP000784294">
    <property type="component" value="Unassembled WGS sequence"/>
</dbReference>
<feature type="non-terminal residue" evidence="1">
    <location>
        <position position="1"/>
    </location>
</feature>
<comment type="caution">
    <text evidence="1">The sequence shown here is derived from an EMBL/GenBank/DDBJ whole genome shotgun (WGS) entry which is preliminary data.</text>
</comment>
<evidence type="ECO:0000313" key="2">
    <source>
        <dbReference type="Proteomes" id="UP000784294"/>
    </source>
</evidence>
<evidence type="ECO:0000313" key="1">
    <source>
        <dbReference type="EMBL" id="VEL27281.1"/>
    </source>
</evidence>
<reference evidence="1" key="1">
    <citation type="submission" date="2018-11" db="EMBL/GenBank/DDBJ databases">
        <authorList>
            <consortium name="Pathogen Informatics"/>
        </authorList>
    </citation>
    <scope>NUCLEOTIDE SEQUENCE</scope>
</reference>
<protein>
    <submittedName>
        <fullName evidence="1">Uncharacterized protein</fullName>
    </submittedName>
</protein>
<name>A0A3S5CQ47_9PLAT</name>
<organism evidence="1 2">
    <name type="scientific">Protopolystoma xenopodis</name>
    <dbReference type="NCBI Taxonomy" id="117903"/>
    <lineage>
        <taxon>Eukaryota</taxon>
        <taxon>Metazoa</taxon>
        <taxon>Spiralia</taxon>
        <taxon>Lophotrochozoa</taxon>
        <taxon>Platyhelminthes</taxon>
        <taxon>Monogenea</taxon>
        <taxon>Polyopisthocotylea</taxon>
        <taxon>Polystomatidea</taxon>
        <taxon>Polystomatidae</taxon>
        <taxon>Protopolystoma</taxon>
    </lineage>
</organism>
<accession>A0A3S5CQ47</accession>
<proteinExistence type="predicted"/>
<gene>
    <name evidence="1" type="ORF">PXEA_LOCUS20721</name>
</gene>